<protein>
    <submittedName>
        <fullName evidence="1">Hd phosphohydrolase family protein</fullName>
    </submittedName>
</protein>
<dbReference type="EMBL" id="AZIL01000349">
    <property type="protein sequence ID" value="EWM28314.1"/>
    <property type="molecule type" value="Genomic_DNA"/>
</dbReference>
<proteinExistence type="predicted"/>
<sequence>MSSMNEGEVQTDTSLDIKFASSLEVALYVRWRRALSGDESIPEAEPSSTLEKARNRWWQEIIREYTKLERRYHGLTHLQQMFGEMDRHVGRLTRPDRVALAVFFHDINEEKSAERFNAFAQEATRMSKEDIGVVHAYILATKTHQMSQSPEVDDDLALFLDIDMSILGQPREIYMRYAGAIRAEHKHVPRSLYLEKRAQILSSFIEGGGKYIKGGRQSLRREIYASQFYKNELEEQARDNIAGEIYMLRRGVIPYEDKER</sequence>
<name>W7U6F4_9STRA</name>
<dbReference type="Proteomes" id="UP000019335">
    <property type="component" value="Chromosome 5"/>
</dbReference>
<dbReference type="SUPFAM" id="SSF109604">
    <property type="entry name" value="HD-domain/PDEase-like"/>
    <property type="match status" value="1"/>
</dbReference>
<keyword evidence="2" id="KW-1185">Reference proteome</keyword>
<comment type="caution">
    <text evidence="1">The sequence shown here is derived from an EMBL/GenBank/DDBJ whole genome shotgun (WGS) entry which is preliminary data.</text>
</comment>
<dbReference type="PANTHER" id="PTHR21174:SF0">
    <property type="entry name" value="HD PHOSPHOHYDROLASE FAMILY PROTEIN-RELATED"/>
    <property type="match status" value="1"/>
</dbReference>
<dbReference type="AlphaFoldDB" id="W7U6F4"/>
<dbReference type="InterPro" id="IPR009218">
    <property type="entry name" value="HD_phosphohydro"/>
</dbReference>
<evidence type="ECO:0000313" key="1">
    <source>
        <dbReference type="EMBL" id="EWM28314.1"/>
    </source>
</evidence>
<dbReference type="OrthoDB" id="330671at2759"/>
<keyword evidence="1" id="KW-0378">Hydrolase</keyword>
<dbReference type="GO" id="GO:0016787">
    <property type="term" value="F:hydrolase activity"/>
    <property type="evidence" value="ECO:0007669"/>
    <property type="project" value="UniProtKB-KW"/>
</dbReference>
<evidence type="ECO:0000313" key="2">
    <source>
        <dbReference type="Proteomes" id="UP000019335"/>
    </source>
</evidence>
<gene>
    <name evidence="1" type="ORF">Naga_100348g2</name>
</gene>
<dbReference type="PANTHER" id="PTHR21174">
    <property type="match status" value="1"/>
</dbReference>
<reference evidence="1 2" key="1">
    <citation type="journal article" date="2014" name="Mol. Plant">
        <title>Chromosome Scale Genome Assembly and Transcriptome Profiling of Nannochloropsis gaditana in Nitrogen Depletion.</title>
        <authorList>
            <person name="Corteggiani Carpinelli E."/>
            <person name="Telatin A."/>
            <person name="Vitulo N."/>
            <person name="Forcato C."/>
            <person name="D'Angelo M."/>
            <person name="Schiavon R."/>
            <person name="Vezzi A."/>
            <person name="Giacometti G.M."/>
            <person name="Morosinotto T."/>
            <person name="Valle G."/>
        </authorList>
    </citation>
    <scope>NUCLEOTIDE SEQUENCE [LARGE SCALE GENOMIC DNA]</scope>
    <source>
        <strain evidence="1 2">B-31</strain>
    </source>
</reference>
<organism evidence="1 2">
    <name type="scientific">Nannochloropsis gaditana</name>
    <dbReference type="NCBI Taxonomy" id="72520"/>
    <lineage>
        <taxon>Eukaryota</taxon>
        <taxon>Sar</taxon>
        <taxon>Stramenopiles</taxon>
        <taxon>Ochrophyta</taxon>
        <taxon>Eustigmatophyceae</taxon>
        <taxon>Eustigmatales</taxon>
        <taxon>Monodopsidaceae</taxon>
        <taxon>Nannochloropsis</taxon>
    </lineage>
</organism>
<accession>W7U6F4</accession>